<organism evidence="2 3">
    <name type="scientific">Plakobranchus ocellatus</name>
    <dbReference type="NCBI Taxonomy" id="259542"/>
    <lineage>
        <taxon>Eukaryota</taxon>
        <taxon>Metazoa</taxon>
        <taxon>Spiralia</taxon>
        <taxon>Lophotrochozoa</taxon>
        <taxon>Mollusca</taxon>
        <taxon>Gastropoda</taxon>
        <taxon>Heterobranchia</taxon>
        <taxon>Euthyneura</taxon>
        <taxon>Panpulmonata</taxon>
        <taxon>Sacoglossa</taxon>
        <taxon>Placobranchoidea</taxon>
        <taxon>Plakobranchidae</taxon>
        <taxon>Plakobranchus</taxon>
    </lineage>
</organism>
<dbReference type="GO" id="GO:0003964">
    <property type="term" value="F:RNA-directed DNA polymerase activity"/>
    <property type="evidence" value="ECO:0007669"/>
    <property type="project" value="UniProtKB-KW"/>
</dbReference>
<evidence type="ECO:0000313" key="2">
    <source>
        <dbReference type="EMBL" id="GFO40218.1"/>
    </source>
</evidence>
<name>A0AAV4D7T4_9GAST</name>
<dbReference type="EMBL" id="BLXT01007596">
    <property type="protein sequence ID" value="GFO40218.1"/>
    <property type="molecule type" value="Genomic_DNA"/>
</dbReference>
<gene>
    <name evidence="2" type="ORF">PoB_006672300</name>
</gene>
<evidence type="ECO:0000256" key="1">
    <source>
        <dbReference type="SAM" id="MobiDB-lite"/>
    </source>
</evidence>
<feature type="compositionally biased region" description="Polar residues" evidence="1">
    <location>
        <begin position="200"/>
        <end position="215"/>
    </location>
</feature>
<dbReference type="AlphaFoldDB" id="A0AAV4D7T4"/>
<protein>
    <submittedName>
        <fullName evidence="2">Reverse transcriptase</fullName>
    </submittedName>
</protein>
<reference evidence="2 3" key="1">
    <citation type="journal article" date="2021" name="Elife">
        <title>Chloroplast acquisition without the gene transfer in kleptoplastic sea slugs, Plakobranchus ocellatus.</title>
        <authorList>
            <person name="Maeda T."/>
            <person name="Takahashi S."/>
            <person name="Yoshida T."/>
            <person name="Shimamura S."/>
            <person name="Takaki Y."/>
            <person name="Nagai Y."/>
            <person name="Toyoda A."/>
            <person name="Suzuki Y."/>
            <person name="Arimoto A."/>
            <person name="Ishii H."/>
            <person name="Satoh N."/>
            <person name="Nishiyama T."/>
            <person name="Hasebe M."/>
            <person name="Maruyama T."/>
            <person name="Minagawa J."/>
            <person name="Obokata J."/>
            <person name="Shigenobu S."/>
        </authorList>
    </citation>
    <scope>NUCLEOTIDE SEQUENCE [LARGE SCALE GENOMIC DNA]</scope>
</reference>
<comment type="caution">
    <text evidence="2">The sequence shown here is derived from an EMBL/GenBank/DDBJ whole genome shotgun (WGS) entry which is preliminary data.</text>
</comment>
<keyword evidence="2" id="KW-0808">Transferase</keyword>
<sequence>MDNHAERDDYHYTRNNNRQYYRYNQRPPYWSCNYGPRRPGDLSQGNNASGFNRSSRFNDPSHIYTYAFCNNLYTATRLPIMQAKINGIEGSCLHDSGNNVHAISQNKIAESHYLPYSAELRLFDGSVKDFPVTRIHTETPFITGVLEALVVEDPIDLIIGYHGKVSDRPLKEWLNDSNNDNDRKEQPRYANAVTKDSRADTASVSVQIKMNQKQN</sequence>
<feature type="compositionally biased region" description="Basic and acidic residues" evidence="1">
    <location>
        <begin position="175"/>
        <end position="187"/>
    </location>
</feature>
<keyword evidence="2" id="KW-0695">RNA-directed DNA polymerase</keyword>
<dbReference type="Proteomes" id="UP000735302">
    <property type="component" value="Unassembled WGS sequence"/>
</dbReference>
<keyword evidence="2" id="KW-0548">Nucleotidyltransferase</keyword>
<feature type="region of interest" description="Disordered" evidence="1">
    <location>
        <begin position="175"/>
        <end position="215"/>
    </location>
</feature>
<accession>A0AAV4D7T4</accession>
<proteinExistence type="predicted"/>
<keyword evidence="3" id="KW-1185">Reference proteome</keyword>
<evidence type="ECO:0000313" key="3">
    <source>
        <dbReference type="Proteomes" id="UP000735302"/>
    </source>
</evidence>